<feature type="domain" description="STAS" evidence="1">
    <location>
        <begin position="14"/>
        <end position="105"/>
    </location>
</feature>
<dbReference type="EMBL" id="JAKGAS010000002">
    <property type="protein sequence ID" value="MCF2947602.1"/>
    <property type="molecule type" value="Genomic_DNA"/>
</dbReference>
<evidence type="ECO:0000313" key="2">
    <source>
        <dbReference type="EMBL" id="MCF2947602.1"/>
    </source>
</evidence>
<gene>
    <name evidence="2" type="ORF">L0668_05740</name>
</gene>
<dbReference type="SUPFAM" id="SSF52091">
    <property type="entry name" value="SpoIIaa-like"/>
    <property type="match status" value="1"/>
</dbReference>
<dbReference type="CDD" id="cd07043">
    <property type="entry name" value="STAS_anti-anti-sigma_factors"/>
    <property type="match status" value="1"/>
</dbReference>
<accession>A0ABS9D6F4</accession>
<dbReference type="InterPro" id="IPR002645">
    <property type="entry name" value="STAS_dom"/>
</dbReference>
<keyword evidence="3" id="KW-1185">Reference proteome</keyword>
<dbReference type="PROSITE" id="PS50801">
    <property type="entry name" value="STAS"/>
    <property type="match status" value="1"/>
</dbReference>
<name>A0ABS9D6F4_9ALTE</name>
<proteinExistence type="predicted"/>
<comment type="caution">
    <text evidence="2">The sequence shown here is derived from an EMBL/GenBank/DDBJ whole genome shotgun (WGS) entry which is preliminary data.</text>
</comment>
<evidence type="ECO:0000259" key="1">
    <source>
        <dbReference type="PROSITE" id="PS50801"/>
    </source>
</evidence>
<organism evidence="2 3">
    <name type="scientific">Paraglaciecola algarum</name>
    <dbReference type="NCBI Taxonomy" id="3050085"/>
    <lineage>
        <taxon>Bacteria</taxon>
        <taxon>Pseudomonadati</taxon>
        <taxon>Pseudomonadota</taxon>
        <taxon>Gammaproteobacteria</taxon>
        <taxon>Alteromonadales</taxon>
        <taxon>Alteromonadaceae</taxon>
        <taxon>Paraglaciecola</taxon>
    </lineage>
</organism>
<protein>
    <submittedName>
        <fullName evidence="2">STAS domain-containing protein</fullName>
    </submittedName>
</protein>
<reference evidence="2 3" key="1">
    <citation type="submission" date="2022-01" db="EMBL/GenBank/DDBJ databases">
        <title>Paraglaciecola sp. G1-23.</title>
        <authorList>
            <person name="Jin M.S."/>
            <person name="Han D.M."/>
            <person name="Kim H.M."/>
            <person name="Jeon C.O."/>
        </authorList>
    </citation>
    <scope>NUCLEOTIDE SEQUENCE [LARGE SCALE GENOMIC DNA]</scope>
    <source>
        <strain evidence="2 3">G1-23</strain>
    </source>
</reference>
<sequence length="105" mass="11505">MEALTLVTQKPGHFVLQGDLNRDSVPLCKQQTFLALKKFGQTSKTESAILDMSGIAHADTAGLAWLINLLKNCKQQNILLELKNIPETLVNLAKISDVDGFLSVQ</sequence>
<evidence type="ECO:0000313" key="3">
    <source>
        <dbReference type="Proteomes" id="UP001521137"/>
    </source>
</evidence>
<dbReference type="InterPro" id="IPR036513">
    <property type="entry name" value="STAS_dom_sf"/>
</dbReference>
<dbReference type="RefSeq" id="WP_235311122.1">
    <property type="nucleotide sequence ID" value="NZ_JAKGAS010000002.1"/>
</dbReference>
<dbReference type="Gene3D" id="3.30.750.24">
    <property type="entry name" value="STAS domain"/>
    <property type="match status" value="1"/>
</dbReference>
<dbReference type="Pfam" id="PF01740">
    <property type="entry name" value="STAS"/>
    <property type="match status" value="1"/>
</dbReference>
<dbReference type="Proteomes" id="UP001521137">
    <property type="component" value="Unassembled WGS sequence"/>
</dbReference>